<evidence type="ECO:0000313" key="9">
    <source>
        <dbReference type="Proteomes" id="UP001160130"/>
    </source>
</evidence>
<dbReference type="InterPro" id="IPR050833">
    <property type="entry name" value="Poly_Biosynth_Transport"/>
</dbReference>
<feature type="transmembrane region" description="Helical" evidence="7">
    <location>
        <begin position="373"/>
        <end position="393"/>
    </location>
</feature>
<dbReference type="PANTHER" id="PTHR30250">
    <property type="entry name" value="PST FAMILY PREDICTED COLANIC ACID TRANSPORTER"/>
    <property type="match status" value="1"/>
</dbReference>
<organism evidence="8 9">
    <name type="scientific">Mycolicibacterium frederiksbergense</name>
    <dbReference type="NCBI Taxonomy" id="117567"/>
    <lineage>
        <taxon>Bacteria</taxon>
        <taxon>Bacillati</taxon>
        <taxon>Actinomycetota</taxon>
        <taxon>Actinomycetes</taxon>
        <taxon>Mycobacteriales</taxon>
        <taxon>Mycobacteriaceae</taxon>
        <taxon>Mycolicibacterium</taxon>
    </lineage>
</organism>
<evidence type="ECO:0000256" key="1">
    <source>
        <dbReference type="ARBA" id="ARBA00004651"/>
    </source>
</evidence>
<feature type="transmembrane region" description="Helical" evidence="7">
    <location>
        <begin position="59"/>
        <end position="84"/>
    </location>
</feature>
<proteinExistence type="inferred from homology"/>
<accession>A0ABT6L1T3</accession>
<name>A0ABT6L1T3_9MYCO</name>
<evidence type="ECO:0000313" key="8">
    <source>
        <dbReference type="EMBL" id="MDH6196240.1"/>
    </source>
</evidence>
<dbReference type="PANTHER" id="PTHR30250:SF10">
    <property type="entry name" value="LIPOPOLYSACCHARIDE BIOSYNTHESIS PROTEIN WZXC"/>
    <property type="match status" value="1"/>
</dbReference>
<evidence type="ECO:0000256" key="7">
    <source>
        <dbReference type="SAM" id="Phobius"/>
    </source>
</evidence>
<comment type="caution">
    <text evidence="8">The sequence shown here is derived from an EMBL/GenBank/DDBJ whole genome shotgun (WGS) entry which is preliminary data.</text>
</comment>
<feature type="transmembrane region" description="Helical" evidence="7">
    <location>
        <begin position="224"/>
        <end position="242"/>
    </location>
</feature>
<reference evidence="8 9" key="1">
    <citation type="submission" date="2023-04" db="EMBL/GenBank/DDBJ databases">
        <title>Forest soil microbial communities from Buena Vista Peninsula, Colon Province, Panama.</title>
        <authorList>
            <person name="Bouskill N."/>
        </authorList>
    </citation>
    <scope>NUCLEOTIDE SEQUENCE [LARGE SCALE GENOMIC DNA]</scope>
    <source>
        <strain evidence="8 9">AC80</strain>
    </source>
</reference>
<keyword evidence="4 7" id="KW-0812">Transmembrane</keyword>
<feature type="transmembrane region" description="Helical" evidence="7">
    <location>
        <begin position="165"/>
        <end position="187"/>
    </location>
</feature>
<protein>
    <submittedName>
        <fullName evidence="8">O-antigen/teichoic acid export membrane protein</fullName>
    </submittedName>
</protein>
<feature type="transmembrane region" description="Helical" evidence="7">
    <location>
        <begin position="459"/>
        <end position="480"/>
    </location>
</feature>
<feature type="transmembrane region" description="Helical" evidence="7">
    <location>
        <begin position="344"/>
        <end position="366"/>
    </location>
</feature>
<feature type="transmembrane region" description="Helical" evidence="7">
    <location>
        <begin position="308"/>
        <end position="332"/>
    </location>
</feature>
<evidence type="ECO:0000256" key="6">
    <source>
        <dbReference type="ARBA" id="ARBA00023136"/>
    </source>
</evidence>
<comment type="similarity">
    <text evidence="2">Belongs to the polysaccharide synthase family.</text>
</comment>
<keyword evidence="3" id="KW-1003">Cell membrane</keyword>
<feature type="transmembrane region" description="Helical" evidence="7">
    <location>
        <begin position="399"/>
        <end position="421"/>
    </location>
</feature>
<keyword evidence="6 7" id="KW-0472">Membrane</keyword>
<feature type="transmembrane region" description="Helical" evidence="7">
    <location>
        <begin position="248"/>
        <end position="271"/>
    </location>
</feature>
<sequence length="494" mass="50954">MSDEARIAGGDSSTGHIDHIARKAGRGLTWSLAGNFLTKAGSFALGLGLARILTPADFGVYAVALAVMAFAMYVNDAGIIAACVQWRGKLEEMAPTAASIALLSSFVVYGVLWLSAPAISTLSKAPDATPVVRLLALVIIVDGITAVRAAALLRRFEQDRLTKANIVGMLVNVAVALPLAFSGAGAYSMAAGQLAAAIVTGVLVFKMGDVPIKLDLDRTIAKKLLTFGLPLAVSLGIEAVLMNADFVIVGNALGVVALGYYLLAFNISSWVPSLIGTPLRHVAVPSFSRLAEQGAEAIATGVRRSVPLVLAATLPAAVALATLAPALVNFLYGAKWGPSAVALSYLSVLTVARMLTALAFDILTALGATRYTVWLNAGWAVALVPALFIGSHVDGIRGAAIAHGIVAVLVALPLAIFALHLAGVSLVPTLPALIRPTIAAAIAAAVIVLIDSVVSGSSFVHLLLAGGVGMVAYVLVVVPADQFRRLNTLRSHFR</sequence>
<evidence type="ECO:0000256" key="5">
    <source>
        <dbReference type="ARBA" id="ARBA00022989"/>
    </source>
</evidence>
<dbReference type="CDD" id="cd13127">
    <property type="entry name" value="MATE_tuaB_like"/>
    <property type="match status" value="1"/>
</dbReference>
<evidence type="ECO:0000256" key="4">
    <source>
        <dbReference type="ARBA" id="ARBA00022692"/>
    </source>
</evidence>
<feature type="transmembrane region" description="Helical" evidence="7">
    <location>
        <begin position="193"/>
        <end position="212"/>
    </location>
</feature>
<feature type="transmembrane region" description="Helical" evidence="7">
    <location>
        <begin position="96"/>
        <end position="119"/>
    </location>
</feature>
<dbReference type="Pfam" id="PF13440">
    <property type="entry name" value="Polysacc_synt_3"/>
    <property type="match status" value="1"/>
</dbReference>
<dbReference type="EMBL" id="JARXVE010000004">
    <property type="protein sequence ID" value="MDH6196240.1"/>
    <property type="molecule type" value="Genomic_DNA"/>
</dbReference>
<feature type="transmembrane region" description="Helical" evidence="7">
    <location>
        <begin position="32"/>
        <end position="53"/>
    </location>
</feature>
<feature type="transmembrane region" description="Helical" evidence="7">
    <location>
        <begin position="433"/>
        <end position="453"/>
    </location>
</feature>
<keyword evidence="5 7" id="KW-1133">Transmembrane helix</keyword>
<evidence type="ECO:0000256" key="2">
    <source>
        <dbReference type="ARBA" id="ARBA00007430"/>
    </source>
</evidence>
<gene>
    <name evidence="8" type="ORF">M2272_002883</name>
</gene>
<comment type="subcellular location">
    <subcellularLocation>
        <location evidence="1">Cell membrane</location>
        <topology evidence="1">Multi-pass membrane protein</topology>
    </subcellularLocation>
</comment>
<evidence type="ECO:0000256" key="3">
    <source>
        <dbReference type="ARBA" id="ARBA00022475"/>
    </source>
</evidence>
<dbReference type="Proteomes" id="UP001160130">
    <property type="component" value="Unassembled WGS sequence"/>
</dbReference>
<feature type="transmembrane region" description="Helical" evidence="7">
    <location>
        <begin position="131"/>
        <end position="153"/>
    </location>
</feature>
<keyword evidence="9" id="KW-1185">Reference proteome</keyword>